<evidence type="ECO:0000256" key="1">
    <source>
        <dbReference type="ARBA" id="ARBA00022980"/>
    </source>
</evidence>
<sequence length="87" mass="9885">MAVKLRLRRMGAKKNPFYRIVAADSRSPRDGRFIEIVGTYDPKTNPATVTLKEEEIMKWLNDGAQPTDTVRSILSKAGIMKKYAENK</sequence>
<keyword evidence="1 3" id="KW-0689">Ribosomal protein</keyword>
<name>A0A9D1HL14_9FIRM</name>
<comment type="similarity">
    <text evidence="3">Belongs to the bacterial ribosomal protein bS16 family.</text>
</comment>
<evidence type="ECO:0000256" key="2">
    <source>
        <dbReference type="ARBA" id="ARBA00023274"/>
    </source>
</evidence>
<reference evidence="4" key="1">
    <citation type="submission" date="2020-10" db="EMBL/GenBank/DDBJ databases">
        <authorList>
            <person name="Gilroy R."/>
        </authorList>
    </citation>
    <scope>NUCLEOTIDE SEQUENCE</scope>
    <source>
        <strain evidence="4">CHK195-11698</strain>
    </source>
</reference>
<evidence type="ECO:0000313" key="4">
    <source>
        <dbReference type="EMBL" id="HIU12602.1"/>
    </source>
</evidence>
<dbReference type="EMBL" id="DVMJ01000007">
    <property type="protein sequence ID" value="HIU12602.1"/>
    <property type="molecule type" value="Genomic_DNA"/>
</dbReference>
<keyword evidence="2 3" id="KW-0687">Ribonucleoprotein</keyword>
<dbReference type="InterPro" id="IPR023803">
    <property type="entry name" value="Ribosomal_bS16_dom_sf"/>
</dbReference>
<protein>
    <recommendedName>
        <fullName evidence="3">Small ribosomal subunit protein bS16</fullName>
    </recommendedName>
</protein>
<comment type="caution">
    <text evidence="4">The sequence shown here is derived from an EMBL/GenBank/DDBJ whole genome shotgun (WGS) entry which is preliminary data.</text>
</comment>
<evidence type="ECO:0000256" key="3">
    <source>
        <dbReference type="HAMAP-Rule" id="MF_00385"/>
    </source>
</evidence>
<dbReference type="InterPro" id="IPR000307">
    <property type="entry name" value="Ribosomal_bS16"/>
</dbReference>
<dbReference type="SUPFAM" id="SSF54565">
    <property type="entry name" value="Ribosomal protein S16"/>
    <property type="match status" value="1"/>
</dbReference>
<reference evidence="4" key="2">
    <citation type="journal article" date="2021" name="PeerJ">
        <title>Extensive microbial diversity within the chicken gut microbiome revealed by metagenomics and culture.</title>
        <authorList>
            <person name="Gilroy R."/>
            <person name="Ravi A."/>
            <person name="Getino M."/>
            <person name="Pursley I."/>
            <person name="Horton D.L."/>
            <person name="Alikhan N.F."/>
            <person name="Baker D."/>
            <person name="Gharbi K."/>
            <person name="Hall N."/>
            <person name="Watson M."/>
            <person name="Adriaenssens E.M."/>
            <person name="Foster-Nyarko E."/>
            <person name="Jarju S."/>
            <person name="Secka A."/>
            <person name="Antonio M."/>
            <person name="Oren A."/>
            <person name="Chaudhuri R.R."/>
            <person name="La Ragione R."/>
            <person name="Hildebrand F."/>
            <person name="Pallen M.J."/>
        </authorList>
    </citation>
    <scope>NUCLEOTIDE SEQUENCE</scope>
    <source>
        <strain evidence="4">CHK195-11698</strain>
    </source>
</reference>
<gene>
    <name evidence="3 4" type="primary">rpsP</name>
    <name evidence="4" type="ORF">IAD15_00805</name>
</gene>
<evidence type="ECO:0000313" key="5">
    <source>
        <dbReference type="Proteomes" id="UP000824175"/>
    </source>
</evidence>
<dbReference type="PANTHER" id="PTHR12919">
    <property type="entry name" value="30S RIBOSOMAL PROTEIN S16"/>
    <property type="match status" value="1"/>
</dbReference>
<proteinExistence type="inferred from homology"/>
<accession>A0A9D1HL14</accession>
<dbReference type="GO" id="GO:0005737">
    <property type="term" value="C:cytoplasm"/>
    <property type="evidence" value="ECO:0007669"/>
    <property type="project" value="UniProtKB-ARBA"/>
</dbReference>
<dbReference type="GO" id="GO:0015935">
    <property type="term" value="C:small ribosomal subunit"/>
    <property type="evidence" value="ECO:0007669"/>
    <property type="project" value="TreeGrafter"/>
</dbReference>
<dbReference type="Gene3D" id="3.30.1320.10">
    <property type="match status" value="1"/>
</dbReference>
<dbReference type="FunFam" id="3.30.1320.10:FF:000002">
    <property type="entry name" value="30S ribosomal protein S16"/>
    <property type="match status" value="1"/>
</dbReference>
<dbReference type="NCBIfam" id="TIGR00002">
    <property type="entry name" value="S16"/>
    <property type="match status" value="1"/>
</dbReference>
<dbReference type="Proteomes" id="UP000824175">
    <property type="component" value="Unassembled WGS sequence"/>
</dbReference>
<dbReference type="PANTHER" id="PTHR12919:SF20">
    <property type="entry name" value="SMALL RIBOSOMAL SUBUNIT PROTEIN BS16M"/>
    <property type="match status" value="1"/>
</dbReference>
<dbReference type="AlphaFoldDB" id="A0A9D1HL14"/>
<organism evidence="4 5">
    <name type="scientific">Candidatus Fimiplasma intestinipullorum</name>
    <dbReference type="NCBI Taxonomy" id="2840825"/>
    <lineage>
        <taxon>Bacteria</taxon>
        <taxon>Bacillati</taxon>
        <taxon>Bacillota</taxon>
        <taxon>Clostridia</taxon>
        <taxon>Eubacteriales</taxon>
        <taxon>Candidatus Fimiplasma</taxon>
    </lineage>
</organism>
<dbReference type="GO" id="GO:0006412">
    <property type="term" value="P:translation"/>
    <property type="evidence" value="ECO:0007669"/>
    <property type="project" value="UniProtKB-UniRule"/>
</dbReference>
<dbReference type="GO" id="GO:0003735">
    <property type="term" value="F:structural constituent of ribosome"/>
    <property type="evidence" value="ECO:0007669"/>
    <property type="project" value="InterPro"/>
</dbReference>
<dbReference type="HAMAP" id="MF_00385">
    <property type="entry name" value="Ribosomal_bS16"/>
    <property type="match status" value="1"/>
</dbReference>
<dbReference type="Pfam" id="PF00886">
    <property type="entry name" value="Ribosomal_S16"/>
    <property type="match status" value="1"/>
</dbReference>